<feature type="domain" description="Carbohydrate binding X2" evidence="6">
    <location>
        <begin position="244"/>
        <end position="329"/>
    </location>
</feature>
<dbReference type="NCBIfam" id="TIGR01567">
    <property type="entry name" value="S_layer_rel_Mac"/>
    <property type="match status" value="2"/>
</dbReference>
<dbReference type="Proteomes" id="UP000006622">
    <property type="component" value="Chromosome"/>
</dbReference>
<dbReference type="InterPro" id="IPR006457">
    <property type="entry name" value="S_layer-rel_Mac"/>
</dbReference>
<dbReference type="Gene3D" id="2.60.40.4190">
    <property type="match status" value="2"/>
</dbReference>
<dbReference type="Gene3D" id="2.60.40.10">
    <property type="entry name" value="Immunoglobulins"/>
    <property type="match status" value="4"/>
</dbReference>
<dbReference type="InterPro" id="IPR013783">
    <property type="entry name" value="Ig-like_fold"/>
</dbReference>
<dbReference type="Pfam" id="PF07705">
    <property type="entry name" value="CARDB"/>
    <property type="match status" value="1"/>
</dbReference>
<dbReference type="InterPro" id="IPR005102">
    <property type="entry name" value="Carbo-bd_X2"/>
</dbReference>
<evidence type="ECO:0000256" key="1">
    <source>
        <dbReference type="ARBA" id="ARBA00022729"/>
    </source>
</evidence>
<dbReference type="Pfam" id="PF03442">
    <property type="entry name" value="CBM_X2"/>
    <property type="match status" value="3"/>
</dbReference>
<feature type="domain" description="S-layer family duplication" evidence="8">
    <location>
        <begin position="346"/>
        <end position="600"/>
    </location>
</feature>
<dbReference type="InterPro" id="IPR011635">
    <property type="entry name" value="CARDB"/>
</dbReference>
<dbReference type="AlphaFoldDB" id="F7XNX3"/>
<keyword evidence="2" id="KW-0136">Cellulose degradation</keyword>
<sequence precursor="true">MNLFNKLLPVKEISMKKLSFLVLAAIILLLLTAPMAASENNSATIDPSTSTFDKKLSEQENVTTTITWNDAENVTLIEVDGSPLENNTDYKITDDDDSNATLIILKEYLSEQDTGNIDFSIFFNVGDSSTFTITIEDSTESATIAPSTSTFDKKLSEQENVTTTITWNDAENVTLIEVDGSPLENNTDYKITDDDDSNATLIILKEYLSEQDTGNIDFSIFFNVGDFSTFTITIEDSTPKPATIEPTNANFDRDKPEDLITVITWNDAENVTLIEVDGSPLENNTDYKITDDDGSTATLTILKEYLNKQDTGDIELLIDFDIGEAKFTITIHPKGYSTGNRIWDADHNLSLKYEWNAKSFSGFYYDLDTGMSSESMTIELLDYNNRRVDDGNLRYITEPVMTGFEYGGFGDYQVIGFMADRYFAGYTAANTTFLNRDVSMMADGQLSKVLIDTDDRRSVFTGSSLVLEDGYVINIVEIDVSGDRVFLTLSRDGREVDSAILSSGDIYVYERDIGHTDDVPVIAARISSVFRGTETNAVFIEGIFQISDDYVSIEQGEKFGRMEISSISETSIEMRNDGSFNLRQGTTIDIMGDLKFIVADSGTIRFAPFVDITEPGVHEIRGTVAENEGLTWTPLNFEGFYYDIDEGLMTESLELDYSGRSVGDGDLRYETVPALVSFEQSNFGSYEVIGFMAEKYFAGYTAANTTFLNRDVSMMADGQLSKVLLDNDNRRTLYTGSSLVLEEGYVLRIQEIDLDGNNVLVSLTKDGSEVDSYAIVGAGQNYVYERDLGSADDVPIIIVKIDSIFRGTETNAIFIGGIFQISDDYQLIETGDKFGKMEVDSITENRIVMTNDGGFSLSRGSTIDIMGDIKFKVADDHPDVRYYPFVERTIAGDSLDLDMPSTAVMDSTLTITVTSRGAGVEDVNVRFGGENIGTTDRDGELRYIPTEAGTFTVEAQKTGYISATGNVEVISPDDEDRMMSIEVSPETIYEGSSMEIRIVTAIGAEPMEGVEVFYDGNSMGLTDEDGTVDPRTAREPGMHKITAYKEGYLEAERNIEVIALEADFEFSNLVISPEEVRQGRDVTISVDVENTGTAEGEYNVDLMINGNVTDTKLISLGVGNSTTLEFVHTAGEPGNYTVNVNGLEGTFEVIEGRSIFWYVLGVLIIAGAAGTAYMFTAGGWTVEMLRARLMELTSQISEMIDQIRSR</sequence>
<evidence type="ECO:0000256" key="5">
    <source>
        <dbReference type="SAM" id="Phobius"/>
    </source>
</evidence>
<dbReference type="EMBL" id="CP002101">
    <property type="protein sequence ID" value="AEH60163.1"/>
    <property type="molecule type" value="Genomic_DNA"/>
</dbReference>
<dbReference type="Gene3D" id="2.60.98.40">
    <property type="match status" value="2"/>
</dbReference>
<reference evidence="9" key="1">
    <citation type="submission" date="2010-07" db="EMBL/GenBank/DDBJ databases">
        <title>The complete genome of Methanosalsum zhilinae DSM 4017.</title>
        <authorList>
            <consortium name="US DOE Joint Genome Institute (JGI-PGF)"/>
            <person name="Lucas S."/>
            <person name="Copeland A."/>
            <person name="Lapidus A."/>
            <person name="Glavina del Rio T."/>
            <person name="Dalin E."/>
            <person name="Tice H."/>
            <person name="Bruce D."/>
            <person name="Goodwin L."/>
            <person name="Pitluck S."/>
            <person name="Kyrpides N."/>
            <person name="Mavromatis K."/>
            <person name="Ovchinnikova G."/>
            <person name="Daligault H."/>
            <person name="Detter J.C."/>
            <person name="Han C."/>
            <person name="Tapia R."/>
            <person name="Larimer F."/>
            <person name="Land M."/>
            <person name="Hauser L."/>
            <person name="Markowitz V."/>
            <person name="Cheng J.-F."/>
            <person name="Hugenholtz P."/>
            <person name="Woyke T."/>
            <person name="Wu D."/>
            <person name="Spring S."/>
            <person name="Schueler E."/>
            <person name="Brambilla E."/>
            <person name="Klenk H.-P."/>
            <person name="Eisen J.A."/>
        </authorList>
    </citation>
    <scope>NUCLEOTIDE SEQUENCE</scope>
    <source>
        <strain evidence="9">DSM 4017</strain>
    </source>
</reference>
<accession>F7XNX3</accession>
<dbReference type="STRING" id="679901.Mzhil_0286"/>
<dbReference type="HOGENOM" id="CLU_006048_1_0_2"/>
<dbReference type="Pfam" id="PF07752">
    <property type="entry name" value="S-layer"/>
    <property type="match status" value="2"/>
</dbReference>
<keyword evidence="3" id="KW-0119">Carbohydrate metabolism</keyword>
<name>F7XNX3_METZD</name>
<keyword evidence="10" id="KW-1185">Reference proteome</keyword>
<dbReference type="Gene3D" id="2.60.40.1120">
    <property type="entry name" value="Carboxypeptidase-like, regulatory domain"/>
    <property type="match status" value="1"/>
</dbReference>
<feature type="domain" description="S-layer family duplication" evidence="8">
    <location>
        <begin position="623"/>
        <end position="875"/>
    </location>
</feature>
<evidence type="ECO:0000259" key="6">
    <source>
        <dbReference type="Pfam" id="PF03442"/>
    </source>
</evidence>
<dbReference type="InterPro" id="IPR014756">
    <property type="entry name" value="Ig_E-set"/>
</dbReference>
<proteinExistence type="predicted"/>
<organism evidence="9 10">
    <name type="scientific">Methanosalsum zhilinae (strain DSM 4017 / NBRC 107636 / OCM 62 / WeN5)</name>
    <name type="common">Methanohalophilus zhilinae</name>
    <dbReference type="NCBI Taxonomy" id="679901"/>
    <lineage>
        <taxon>Archaea</taxon>
        <taxon>Methanobacteriati</taxon>
        <taxon>Methanobacteriota</taxon>
        <taxon>Stenosarchaea group</taxon>
        <taxon>Methanomicrobia</taxon>
        <taxon>Methanosarcinales</taxon>
        <taxon>Methanosarcinaceae</taxon>
        <taxon>Methanosalsum</taxon>
    </lineage>
</organism>
<feature type="domain" description="Carbohydrate binding X2" evidence="6">
    <location>
        <begin position="45"/>
        <end position="133"/>
    </location>
</feature>
<keyword evidence="4" id="KW-0624">Polysaccharide degradation</keyword>
<dbReference type="GO" id="GO:0030245">
    <property type="term" value="P:cellulose catabolic process"/>
    <property type="evidence" value="ECO:0007669"/>
    <property type="project" value="UniProtKB-KW"/>
</dbReference>
<evidence type="ECO:0000313" key="10">
    <source>
        <dbReference type="Proteomes" id="UP000006622"/>
    </source>
</evidence>
<evidence type="ECO:0000259" key="8">
    <source>
        <dbReference type="Pfam" id="PF07752"/>
    </source>
</evidence>
<evidence type="ECO:0000259" key="7">
    <source>
        <dbReference type="Pfam" id="PF07705"/>
    </source>
</evidence>
<keyword evidence="5" id="KW-1133">Transmembrane helix</keyword>
<protein>
    <submittedName>
        <fullName evidence="9">S-layer-related duplication domain protein</fullName>
    </submittedName>
</protein>
<keyword evidence="5" id="KW-0812">Transmembrane</keyword>
<dbReference type="SUPFAM" id="SSF81296">
    <property type="entry name" value="E set domains"/>
    <property type="match status" value="3"/>
</dbReference>
<keyword evidence="1" id="KW-0732">Signal</keyword>
<feature type="domain" description="CARDB" evidence="7">
    <location>
        <begin position="1069"/>
        <end position="1140"/>
    </location>
</feature>
<feature type="transmembrane region" description="Helical" evidence="5">
    <location>
        <begin position="1155"/>
        <end position="1180"/>
    </location>
</feature>
<evidence type="ECO:0000256" key="3">
    <source>
        <dbReference type="ARBA" id="ARBA00023277"/>
    </source>
</evidence>
<gene>
    <name evidence="9" type="ordered locus">Mzhil_0286</name>
</gene>
<dbReference type="KEGG" id="mzh:Mzhil_0286"/>
<evidence type="ECO:0000256" key="2">
    <source>
        <dbReference type="ARBA" id="ARBA00023001"/>
    </source>
</evidence>
<evidence type="ECO:0000313" key="9">
    <source>
        <dbReference type="EMBL" id="AEH60163.1"/>
    </source>
</evidence>
<keyword evidence="5" id="KW-0472">Membrane</keyword>
<evidence type="ECO:0000256" key="4">
    <source>
        <dbReference type="ARBA" id="ARBA00023326"/>
    </source>
</evidence>
<feature type="domain" description="Carbohydrate binding X2" evidence="6">
    <location>
        <begin position="144"/>
        <end position="232"/>
    </location>
</feature>